<keyword evidence="1" id="KW-0472">Membrane</keyword>
<evidence type="ECO:0000313" key="3">
    <source>
        <dbReference type="Proteomes" id="UP000076532"/>
    </source>
</evidence>
<accession>A0A166VZZ8</accession>
<feature type="transmembrane region" description="Helical" evidence="1">
    <location>
        <begin position="153"/>
        <end position="176"/>
    </location>
</feature>
<reference evidence="2 3" key="1">
    <citation type="journal article" date="2016" name="Mol. Biol. Evol.">
        <title>Comparative Genomics of Early-Diverging Mushroom-Forming Fungi Provides Insights into the Origins of Lignocellulose Decay Capabilities.</title>
        <authorList>
            <person name="Nagy L.G."/>
            <person name="Riley R."/>
            <person name="Tritt A."/>
            <person name="Adam C."/>
            <person name="Daum C."/>
            <person name="Floudas D."/>
            <person name="Sun H."/>
            <person name="Yadav J.S."/>
            <person name="Pangilinan J."/>
            <person name="Larsson K.H."/>
            <person name="Matsuura K."/>
            <person name="Barry K."/>
            <person name="Labutti K."/>
            <person name="Kuo R."/>
            <person name="Ohm R.A."/>
            <person name="Bhattacharya S.S."/>
            <person name="Shirouzu T."/>
            <person name="Yoshinaga Y."/>
            <person name="Martin F.M."/>
            <person name="Grigoriev I.V."/>
            <person name="Hibbett D.S."/>
        </authorList>
    </citation>
    <scope>NUCLEOTIDE SEQUENCE [LARGE SCALE GENOMIC DNA]</scope>
    <source>
        <strain evidence="2 3">CBS 109695</strain>
    </source>
</reference>
<sequence length="225" mass="24798">MLSDAESSNPPHIEGLLRRFSSLAIGATFLAGTQAQVLSVSIGLTGADETAAIRATNALFLSGLILDLMAAFLSYLTSRWLQMLSNDEKDQLEKSFNKQQKIALQRMERQSPLVDIENGGRDEPKSPQPTVDLELDHNGWNDKLVEICFSTSLLVSMPILAIGALCMIIGLIVYTWSQHPTVVATVVTCIFAVNLPFLAGVILISRKRERRKAIIRRLSTMQGSW</sequence>
<dbReference type="EMBL" id="KV417483">
    <property type="protein sequence ID" value="KZP33237.1"/>
    <property type="molecule type" value="Genomic_DNA"/>
</dbReference>
<dbReference type="OrthoDB" id="3152367at2759"/>
<gene>
    <name evidence="2" type="ORF">FIBSPDRAFT_375697</name>
</gene>
<keyword evidence="1" id="KW-0812">Transmembrane</keyword>
<keyword evidence="1" id="KW-1133">Transmembrane helix</keyword>
<feature type="transmembrane region" description="Helical" evidence="1">
    <location>
        <begin position="58"/>
        <end position="76"/>
    </location>
</feature>
<dbReference type="Proteomes" id="UP000076532">
    <property type="component" value="Unassembled WGS sequence"/>
</dbReference>
<evidence type="ECO:0000256" key="1">
    <source>
        <dbReference type="SAM" id="Phobius"/>
    </source>
</evidence>
<proteinExistence type="predicted"/>
<organism evidence="2 3">
    <name type="scientific">Athelia psychrophila</name>
    <dbReference type="NCBI Taxonomy" id="1759441"/>
    <lineage>
        <taxon>Eukaryota</taxon>
        <taxon>Fungi</taxon>
        <taxon>Dikarya</taxon>
        <taxon>Basidiomycota</taxon>
        <taxon>Agaricomycotina</taxon>
        <taxon>Agaricomycetes</taxon>
        <taxon>Agaricomycetidae</taxon>
        <taxon>Atheliales</taxon>
        <taxon>Atheliaceae</taxon>
        <taxon>Athelia</taxon>
    </lineage>
</organism>
<evidence type="ECO:0000313" key="2">
    <source>
        <dbReference type="EMBL" id="KZP33237.1"/>
    </source>
</evidence>
<evidence type="ECO:0008006" key="4">
    <source>
        <dbReference type="Google" id="ProtNLM"/>
    </source>
</evidence>
<feature type="transmembrane region" description="Helical" evidence="1">
    <location>
        <begin position="20"/>
        <end position="38"/>
    </location>
</feature>
<keyword evidence="3" id="KW-1185">Reference proteome</keyword>
<protein>
    <recommendedName>
        <fullName evidence="4">Transmembrane protein</fullName>
    </recommendedName>
</protein>
<feature type="transmembrane region" description="Helical" evidence="1">
    <location>
        <begin position="182"/>
        <end position="204"/>
    </location>
</feature>
<dbReference type="AlphaFoldDB" id="A0A166VZZ8"/>
<name>A0A166VZZ8_9AGAM</name>